<dbReference type="KEGG" id="egu:105046388"/>
<dbReference type="InterPro" id="IPR036236">
    <property type="entry name" value="Znf_C2H2_sf"/>
</dbReference>
<evidence type="ECO:0000256" key="8">
    <source>
        <dbReference type="PROSITE-ProRule" id="PRU00042"/>
    </source>
</evidence>
<keyword evidence="6" id="KW-0804">Transcription</keyword>
<dbReference type="Proteomes" id="UP000504607">
    <property type="component" value="Chromosome 5"/>
</dbReference>
<gene>
    <name evidence="12" type="primary">LOC105046388</name>
</gene>
<dbReference type="RefSeq" id="XP_010923258.2">
    <property type="nucleotide sequence ID" value="XM_010924956.3"/>
</dbReference>
<evidence type="ECO:0000256" key="3">
    <source>
        <dbReference type="ARBA" id="ARBA00022771"/>
    </source>
</evidence>
<evidence type="ECO:0000256" key="5">
    <source>
        <dbReference type="ARBA" id="ARBA00023015"/>
    </source>
</evidence>
<comment type="subcellular location">
    <subcellularLocation>
        <location evidence="1">Nucleus</location>
    </subcellularLocation>
</comment>
<keyword evidence="11" id="KW-1185">Reference proteome</keyword>
<dbReference type="GO" id="GO:0008270">
    <property type="term" value="F:zinc ion binding"/>
    <property type="evidence" value="ECO:0007669"/>
    <property type="project" value="UniProtKB-KW"/>
</dbReference>
<evidence type="ECO:0000256" key="9">
    <source>
        <dbReference type="SAM" id="MobiDB-lite"/>
    </source>
</evidence>
<dbReference type="PROSITE" id="PS50157">
    <property type="entry name" value="ZINC_FINGER_C2H2_2"/>
    <property type="match status" value="1"/>
</dbReference>
<feature type="compositionally biased region" description="Polar residues" evidence="9">
    <location>
        <begin position="161"/>
        <end position="171"/>
    </location>
</feature>
<evidence type="ECO:0000256" key="4">
    <source>
        <dbReference type="ARBA" id="ARBA00022833"/>
    </source>
</evidence>
<proteinExistence type="predicted"/>
<keyword evidence="5" id="KW-0805">Transcription regulation</keyword>
<dbReference type="GO" id="GO:0005634">
    <property type="term" value="C:nucleus"/>
    <property type="evidence" value="ECO:0007669"/>
    <property type="project" value="UniProtKB-SubCell"/>
</dbReference>
<evidence type="ECO:0000256" key="7">
    <source>
        <dbReference type="ARBA" id="ARBA00023242"/>
    </source>
</evidence>
<organism evidence="11 12">
    <name type="scientific">Elaeis guineensis var. tenera</name>
    <name type="common">Oil palm</name>
    <dbReference type="NCBI Taxonomy" id="51953"/>
    <lineage>
        <taxon>Eukaryota</taxon>
        <taxon>Viridiplantae</taxon>
        <taxon>Streptophyta</taxon>
        <taxon>Embryophyta</taxon>
        <taxon>Tracheophyta</taxon>
        <taxon>Spermatophyta</taxon>
        <taxon>Magnoliopsida</taxon>
        <taxon>Liliopsida</taxon>
        <taxon>Arecaceae</taxon>
        <taxon>Arecoideae</taxon>
        <taxon>Cocoseae</taxon>
        <taxon>Elaeidinae</taxon>
        <taxon>Elaeis</taxon>
    </lineage>
</organism>
<dbReference type="PANTHER" id="PTHR45801">
    <property type="entry name" value="OS07G0101800 PROTEIN"/>
    <property type="match status" value="1"/>
</dbReference>
<dbReference type="Pfam" id="PF13912">
    <property type="entry name" value="zf-C2H2_6"/>
    <property type="match status" value="1"/>
</dbReference>
<accession>A0A6I9RAD2</accession>
<dbReference type="SUPFAM" id="SSF57667">
    <property type="entry name" value="beta-beta-alpha zinc fingers"/>
    <property type="match status" value="1"/>
</dbReference>
<evidence type="ECO:0000313" key="12">
    <source>
        <dbReference type="RefSeq" id="XP_010923258.2"/>
    </source>
</evidence>
<dbReference type="InParanoid" id="A0A6I9RAD2"/>
<dbReference type="OrthoDB" id="1708403at2759"/>
<sequence>MHSAMEQKRYWMCTRRKSVERPHVSSSIYKISKSSFYKESWEEQAFAEDFAGHLGGCVWPPRSYACSFCRREFRSAQALGGHMNVHRRDRARLKQSLSPTTESLDTHQHHHHSPCTPLGTWYLDQVPSPVSNSNPNPNCDVVASVVSPRVSAASTREKSKNSLVSPPYSSTIIRENPMKSSLFTATRSLTDPTTSRQLTSPELKLGRENLKLREVGFRFSSNLGNDEEEKVSSKRQRTDPLYFLKGVASVGQQKLHSEVPKLRPCPDEEFDLELRLGRLPKDI</sequence>
<keyword evidence="2" id="KW-0479">Metal-binding</keyword>
<dbReference type="InterPro" id="IPR052426">
    <property type="entry name" value="Plant_dev_regulator"/>
</dbReference>
<dbReference type="InterPro" id="IPR013087">
    <property type="entry name" value="Znf_C2H2_type"/>
</dbReference>
<evidence type="ECO:0000259" key="10">
    <source>
        <dbReference type="PROSITE" id="PS50157"/>
    </source>
</evidence>
<protein>
    <submittedName>
        <fullName evidence="12">Zinc finger protein 11-like</fullName>
    </submittedName>
</protein>
<keyword evidence="4" id="KW-0862">Zinc</keyword>
<keyword evidence="3 8" id="KW-0863">Zinc-finger</keyword>
<dbReference type="PROSITE" id="PS00028">
    <property type="entry name" value="ZINC_FINGER_C2H2_1"/>
    <property type="match status" value="1"/>
</dbReference>
<dbReference type="GeneID" id="105046388"/>
<keyword evidence="7" id="KW-0539">Nucleus</keyword>
<evidence type="ECO:0000256" key="1">
    <source>
        <dbReference type="ARBA" id="ARBA00004123"/>
    </source>
</evidence>
<evidence type="ECO:0000256" key="2">
    <source>
        <dbReference type="ARBA" id="ARBA00022723"/>
    </source>
</evidence>
<feature type="region of interest" description="Disordered" evidence="9">
    <location>
        <begin position="151"/>
        <end position="171"/>
    </location>
</feature>
<name>A0A6I9RAD2_ELAGV</name>
<feature type="domain" description="C2H2-type" evidence="10">
    <location>
        <begin position="64"/>
        <end position="91"/>
    </location>
</feature>
<evidence type="ECO:0000256" key="6">
    <source>
        <dbReference type="ARBA" id="ARBA00023163"/>
    </source>
</evidence>
<dbReference type="AlphaFoldDB" id="A0A6I9RAD2"/>
<reference evidence="12" key="1">
    <citation type="submission" date="2025-08" db="UniProtKB">
        <authorList>
            <consortium name="RefSeq"/>
        </authorList>
    </citation>
    <scope>IDENTIFICATION</scope>
</reference>
<evidence type="ECO:0000313" key="11">
    <source>
        <dbReference type="Proteomes" id="UP000504607"/>
    </source>
</evidence>
<dbReference type="PANTHER" id="PTHR45801:SF107">
    <property type="entry name" value="TRANSCRIPTIONAL REGULATOR SUPERMAN-LIKE"/>
    <property type="match status" value="1"/>
</dbReference>
<dbReference type="FunCoup" id="A0A6I9RAD2">
    <property type="interactions" value="518"/>
</dbReference>